<dbReference type="Proteomes" id="UP000683925">
    <property type="component" value="Unassembled WGS sequence"/>
</dbReference>
<evidence type="ECO:0000313" key="1">
    <source>
        <dbReference type="EMBL" id="CAD8205475.1"/>
    </source>
</evidence>
<dbReference type="EMBL" id="CAJJDP010000136">
    <property type="protein sequence ID" value="CAD8205475.1"/>
    <property type="molecule type" value="Genomic_DNA"/>
</dbReference>
<organism evidence="1 2">
    <name type="scientific">Paramecium octaurelia</name>
    <dbReference type="NCBI Taxonomy" id="43137"/>
    <lineage>
        <taxon>Eukaryota</taxon>
        <taxon>Sar</taxon>
        <taxon>Alveolata</taxon>
        <taxon>Ciliophora</taxon>
        <taxon>Intramacronucleata</taxon>
        <taxon>Oligohymenophorea</taxon>
        <taxon>Peniculida</taxon>
        <taxon>Parameciidae</taxon>
        <taxon>Paramecium</taxon>
    </lineage>
</organism>
<accession>A0A8S1XWN8</accession>
<protein>
    <submittedName>
        <fullName evidence="1">Uncharacterized protein</fullName>
    </submittedName>
</protein>
<proteinExistence type="predicted"/>
<name>A0A8S1XWN8_PAROT</name>
<sequence length="75" mass="8713">MFFKLVVKVGIQSVKHQIRPAIAAYRTLANNHLNLHNLNTFYLNQLTRFAEEEENDLNELNIINCLSEVKSLNEN</sequence>
<dbReference type="OMA" id="IKYQIRP"/>
<keyword evidence="2" id="KW-1185">Reference proteome</keyword>
<gene>
    <name evidence="1" type="ORF">POCTA_138.1.T1350146</name>
</gene>
<reference evidence="1" key="1">
    <citation type="submission" date="2021-01" db="EMBL/GenBank/DDBJ databases">
        <authorList>
            <consortium name="Genoscope - CEA"/>
            <person name="William W."/>
        </authorList>
    </citation>
    <scope>NUCLEOTIDE SEQUENCE</scope>
</reference>
<comment type="caution">
    <text evidence="1">The sequence shown here is derived from an EMBL/GenBank/DDBJ whole genome shotgun (WGS) entry which is preliminary data.</text>
</comment>
<dbReference type="AlphaFoldDB" id="A0A8S1XWN8"/>
<evidence type="ECO:0000313" key="2">
    <source>
        <dbReference type="Proteomes" id="UP000683925"/>
    </source>
</evidence>